<feature type="transmembrane region" description="Helical" evidence="2">
    <location>
        <begin position="21"/>
        <end position="42"/>
    </location>
</feature>
<evidence type="ECO:0000256" key="2">
    <source>
        <dbReference type="SAM" id="Phobius"/>
    </source>
</evidence>
<keyword evidence="5" id="KW-1185">Reference proteome</keyword>
<feature type="domain" description="DUF4220" evidence="3">
    <location>
        <begin position="57"/>
        <end position="388"/>
    </location>
</feature>
<evidence type="ECO:0000259" key="3">
    <source>
        <dbReference type="Pfam" id="PF13968"/>
    </source>
</evidence>
<accession>A0A8J4VQE0</accession>
<reference evidence="4" key="1">
    <citation type="submission" date="2020-03" db="EMBL/GenBank/DDBJ databases">
        <title>Castanea mollissima Vanexum genome sequencing.</title>
        <authorList>
            <person name="Staton M."/>
        </authorList>
    </citation>
    <scope>NUCLEOTIDE SEQUENCE</scope>
    <source>
        <tissue evidence="4">Leaf</tissue>
    </source>
</reference>
<evidence type="ECO:0000313" key="4">
    <source>
        <dbReference type="EMBL" id="KAF3968908.1"/>
    </source>
</evidence>
<keyword evidence="2" id="KW-1133">Transmembrane helix</keyword>
<evidence type="ECO:0000256" key="1">
    <source>
        <dbReference type="SAM" id="MobiDB-lite"/>
    </source>
</evidence>
<dbReference type="AlphaFoldDB" id="A0A8J4VQE0"/>
<feature type="region of interest" description="Disordered" evidence="1">
    <location>
        <begin position="653"/>
        <end position="677"/>
    </location>
</feature>
<proteinExistence type="predicted"/>
<protein>
    <recommendedName>
        <fullName evidence="3">DUF4220 domain-containing protein</fullName>
    </recommendedName>
</protein>
<feature type="transmembrane region" description="Helical" evidence="2">
    <location>
        <begin position="54"/>
        <end position="74"/>
    </location>
</feature>
<dbReference type="Pfam" id="PF04578">
    <property type="entry name" value="DUF594"/>
    <property type="match status" value="1"/>
</dbReference>
<dbReference type="Proteomes" id="UP000737018">
    <property type="component" value="Unassembled WGS sequence"/>
</dbReference>
<keyword evidence="2" id="KW-0472">Membrane</keyword>
<keyword evidence="2" id="KW-0812">Transmembrane</keyword>
<name>A0A8J4VQE0_9ROSI</name>
<gene>
    <name evidence="4" type="ORF">CMV_007247</name>
</gene>
<organism evidence="4 5">
    <name type="scientific">Castanea mollissima</name>
    <name type="common">Chinese chestnut</name>
    <dbReference type="NCBI Taxonomy" id="60419"/>
    <lineage>
        <taxon>Eukaryota</taxon>
        <taxon>Viridiplantae</taxon>
        <taxon>Streptophyta</taxon>
        <taxon>Embryophyta</taxon>
        <taxon>Tracheophyta</taxon>
        <taxon>Spermatophyta</taxon>
        <taxon>Magnoliopsida</taxon>
        <taxon>eudicotyledons</taxon>
        <taxon>Gunneridae</taxon>
        <taxon>Pentapetalae</taxon>
        <taxon>rosids</taxon>
        <taxon>fabids</taxon>
        <taxon>Fagales</taxon>
        <taxon>Fagaceae</taxon>
        <taxon>Castanea</taxon>
    </lineage>
</organism>
<feature type="transmembrane region" description="Helical" evidence="2">
    <location>
        <begin position="284"/>
        <end position="306"/>
    </location>
</feature>
<feature type="transmembrane region" description="Helical" evidence="2">
    <location>
        <begin position="318"/>
        <end position="338"/>
    </location>
</feature>
<feature type="compositionally biased region" description="Polar residues" evidence="1">
    <location>
        <begin position="668"/>
        <end position="677"/>
    </location>
</feature>
<evidence type="ECO:0000313" key="5">
    <source>
        <dbReference type="Proteomes" id="UP000737018"/>
    </source>
</evidence>
<dbReference type="InterPro" id="IPR025315">
    <property type="entry name" value="DUF4220"/>
</dbReference>
<dbReference type="Pfam" id="PF13968">
    <property type="entry name" value="DUF4220"/>
    <property type="match status" value="1"/>
</dbReference>
<feature type="transmembrane region" description="Helical" evidence="2">
    <location>
        <begin position="231"/>
        <end position="252"/>
    </location>
</feature>
<dbReference type="EMBL" id="JRKL02000711">
    <property type="protein sequence ID" value="KAF3968908.1"/>
    <property type="molecule type" value="Genomic_DNA"/>
</dbReference>
<sequence>METRRLKASFPEHVRKFWTDWELRVLVLVSLTLQLSLLHFGSRRRYSVKTWLRGFLWLAYLGADSVATVALGVISKNKRNQNSCDSNDSQVQNELMAFWAPFLLLHLGGQDTITAYAVQDTELWLRHLLGLVVQSGVALYILFLSWKVSWLSFLTIPMFLAGFIKYVERILVLKSANNPIPLLNIGVPDPSGIFTPTDPSMYSLDEHPVVSHHESNTGAEIRGAFILFRKFRYLFLNMKFHIFISHSGYYSYFPNSHTAWKTIEDELGYAYDAYYTKAPLFFTAWGFLFRLFSFTSIVFVFVLFLIKERHKHPQIDLIITYLLLVGAVLIEIYAIILLCASDWPVCAYDERRDTNGWFIKHITHMRNGFAKLTSRQRWSNSMGQLNLLGLCLKDKSLQNGHGTPKIFAILRKWPFHKMLPRLYRELEILFHRTDKKVSIELKDLVFNTFWEKLRSNSNGFSEEYDKYITNGTVNVETYQSIIIWHIATDLCFYKDSDRNEPNLSREVSKDVSDYMMYILAMCPLAFSAGNVKQGFEFTCLRVETYVNLRKLSGLPKDQVCKKIISEYKANDFEGEKDLYGESLFPLAIQLAKELNQKDGKWEILSKFWVENLACVATLCQGINHAQLLRKGGEFLTHVWLLIEHFNLTESFQKSRTRPQKEEAKVSPGSESSGNATGSMNLVVDRVLVISSR</sequence>
<dbReference type="PANTHER" id="PTHR31325">
    <property type="entry name" value="OS01G0798800 PROTEIN-RELATED"/>
    <property type="match status" value="1"/>
</dbReference>
<feature type="transmembrane region" description="Helical" evidence="2">
    <location>
        <begin position="138"/>
        <end position="164"/>
    </location>
</feature>
<comment type="caution">
    <text evidence="4">The sequence shown here is derived from an EMBL/GenBank/DDBJ whole genome shotgun (WGS) entry which is preliminary data.</text>
</comment>
<dbReference type="InterPro" id="IPR007658">
    <property type="entry name" value="DUF594"/>
</dbReference>
<dbReference type="OrthoDB" id="1498017at2759"/>